<organism evidence="2 3">
    <name type="scientific">Candidatus Thiodiazotropha endoloripes</name>
    <dbReference type="NCBI Taxonomy" id="1818881"/>
    <lineage>
        <taxon>Bacteria</taxon>
        <taxon>Pseudomonadati</taxon>
        <taxon>Pseudomonadota</taxon>
        <taxon>Gammaproteobacteria</taxon>
        <taxon>Chromatiales</taxon>
        <taxon>Sedimenticolaceae</taxon>
        <taxon>Candidatus Thiodiazotropha</taxon>
    </lineage>
</organism>
<dbReference type="Gene3D" id="3.10.180.10">
    <property type="entry name" value="2,3-Dihydroxybiphenyl 1,2-Dioxygenase, domain 1"/>
    <property type="match status" value="1"/>
</dbReference>
<dbReference type="PANTHER" id="PTHR36503:SF1">
    <property type="entry name" value="BLR2520 PROTEIN"/>
    <property type="match status" value="1"/>
</dbReference>
<dbReference type="AlphaFoldDB" id="A0A1E2UM09"/>
<accession>A0A1E2UM09</accession>
<dbReference type="OrthoDB" id="4265398at2"/>
<feature type="domain" description="VOC" evidence="1">
    <location>
        <begin position="4"/>
        <end position="126"/>
    </location>
</feature>
<proteinExistence type="predicted"/>
<dbReference type="CDD" id="cd07251">
    <property type="entry name" value="VOC_like"/>
    <property type="match status" value="1"/>
</dbReference>
<dbReference type="InterPro" id="IPR037523">
    <property type="entry name" value="VOC_core"/>
</dbReference>
<protein>
    <submittedName>
        <fullName evidence="2">Glyoxalase</fullName>
    </submittedName>
</protein>
<reference evidence="2 3" key="1">
    <citation type="submission" date="2016-03" db="EMBL/GenBank/DDBJ databases">
        <title>Chemosynthetic sulphur-oxidizing symbionts of marine invertebrate animals are capable of nitrogen fixation.</title>
        <authorList>
            <person name="Petersen J.M."/>
            <person name="Kemper A."/>
            <person name="Gruber-Vodicka H."/>
            <person name="Cardini U."/>
            <person name="Geest Mvander."/>
            <person name="Kleiner M."/>
            <person name="Bulgheresi S."/>
            <person name="Fussmann M."/>
            <person name="Herbold C."/>
            <person name="Seah B.K.B."/>
            <person name="Antony C.Paul."/>
            <person name="Liu D."/>
            <person name="Belitz A."/>
            <person name="Weber M."/>
        </authorList>
    </citation>
    <scope>NUCLEOTIDE SEQUENCE [LARGE SCALE GENOMIC DNA]</scope>
    <source>
        <strain evidence="2">G_D</strain>
    </source>
</reference>
<name>A0A1E2UM09_9GAMM</name>
<dbReference type="PROSITE" id="PS51819">
    <property type="entry name" value="VOC"/>
    <property type="match status" value="1"/>
</dbReference>
<keyword evidence="3" id="KW-1185">Reference proteome</keyword>
<dbReference type="InterPro" id="IPR029068">
    <property type="entry name" value="Glyas_Bleomycin-R_OHBP_Dase"/>
</dbReference>
<dbReference type="Proteomes" id="UP000094849">
    <property type="component" value="Unassembled WGS sequence"/>
</dbReference>
<comment type="caution">
    <text evidence="2">The sequence shown here is derived from an EMBL/GenBank/DDBJ whole genome shotgun (WGS) entry which is preliminary data.</text>
</comment>
<dbReference type="Pfam" id="PF00903">
    <property type="entry name" value="Glyoxalase"/>
    <property type="match status" value="1"/>
</dbReference>
<evidence type="ECO:0000259" key="1">
    <source>
        <dbReference type="PROSITE" id="PS51819"/>
    </source>
</evidence>
<dbReference type="EMBL" id="LVJZ01000003">
    <property type="protein sequence ID" value="ODB95788.1"/>
    <property type="molecule type" value="Genomic_DNA"/>
</dbReference>
<evidence type="ECO:0000313" key="3">
    <source>
        <dbReference type="Proteomes" id="UP000094849"/>
    </source>
</evidence>
<gene>
    <name evidence="2" type="ORF">A3196_02885</name>
</gene>
<evidence type="ECO:0000313" key="2">
    <source>
        <dbReference type="EMBL" id="ODB95788.1"/>
    </source>
</evidence>
<dbReference type="STRING" id="1818881.A3196_02885"/>
<dbReference type="InterPro" id="IPR004360">
    <property type="entry name" value="Glyas_Fos-R_dOase_dom"/>
</dbReference>
<dbReference type="RefSeq" id="WP_069015177.1">
    <property type="nucleotide sequence ID" value="NZ_LVJW01000006.1"/>
</dbReference>
<dbReference type="PANTHER" id="PTHR36503">
    <property type="entry name" value="BLR2520 PROTEIN"/>
    <property type="match status" value="1"/>
</dbReference>
<sequence length="139" mass="15500">MEPRISLITLGVNDLTESIGFYQQLGLPRYDFDSDAVAFFDLQGSWLGLYPKRALGEDAGVEFGRADKSPFTLAHNLSSREAVDRVMAEALSAGATLIKPPQETFWGGYSGYFSDPDGFLWELAHVPHFWIGPEENKRL</sequence>
<dbReference type="SUPFAM" id="SSF54593">
    <property type="entry name" value="Glyoxalase/Bleomycin resistance protein/Dihydroxybiphenyl dioxygenase"/>
    <property type="match status" value="1"/>
</dbReference>